<dbReference type="PaxDb" id="44689-DDB0237672"/>
<dbReference type="Proteomes" id="UP000002195">
    <property type="component" value="Unassembled WGS sequence"/>
</dbReference>
<dbReference type="SUPFAM" id="SSF51735">
    <property type="entry name" value="NAD(P)-binding Rossmann-fold domains"/>
    <property type="match status" value="1"/>
</dbReference>
<dbReference type="InterPro" id="IPR036291">
    <property type="entry name" value="NAD(P)-bd_dom_sf"/>
</dbReference>
<feature type="domain" description="3-beta hydroxysteroid dehydrogenase/isomerase" evidence="3">
    <location>
        <begin position="14"/>
        <end position="253"/>
    </location>
</feature>
<evidence type="ECO:0000256" key="1">
    <source>
        <dbReference type="ARBA" id="ARBA00023002"/>
    </source>
</evidence>
<dbReference type="STRING" id="44689.Q54K16"/>
<dbReference type="OMA" id="HGRYILA"/>
<dbReference type="SMR" id="Q54K16"/>
<dbReference type="FunFam" id="3.40.50.720:FF:001069">
    <property type="entry name" value="Uncharacterized protein"/>
    <property type="match status" value="1"/>
</dbReference>
<dbReference type="EMBL" id="AAFI02000103">
    <property type="protein sequence ID" value="EAL63647.2"/>
    <property type="molecule type" value="Genomic_DNA"/>
</dbReference>
<dbReference type="PhylomeDB" id="Q54K16"/>
<dbReference type="InterPro" id="IPR002225">
    <property type="entry name" value="3Beta_OHSteriod_DH/Estase"/>
</dbReference>
<evidence type="ECO:0000313" key="4">
    <source>
        <dbReference type="EMBL" id="EAL63647.2"/>
    </source>
</evidence>
<dbReference type="dictyBase" id="DDB_G0287677"/>
<dbReference type="GeneID" id="8626243"/>
<dbReference type="Gene3D" id="3.40.50.720">
    <property type="entry name" value="NAD(P)-binding Rossmann-like Domain"/>
    <property type="match status" value="1"/>
</dbReference>
<keyword evidence="1 2" id="KW-0560">Oxidoreductase</keyword>
<comment type="similarity">
    <text evidence="2">Belongs to the 3-beta-HSD family.</text>
</comment>
<keyword evidence="5" id="KW-1185">Reference proteome</keyword>
<dbReference type="InterPro" id="IPR050425">
    <property type="entry name" value="NAD(P)_dehydrat-like"/>
</dbReference>
<sequence>MTNTEVTNSSKTVAVTGATGFIGTYIVRDLLEKNYKVLALVRDPNNQEKLKTLKSFDKDQRLSFSGGELENVDYETVLNGVDYVIHTASPFIYTAEDVQKEIIDPAINGTVAVLKAASKIKSIKKVIVTSSGLAVVDFTNTEKTEYNDDDWASPPISNPYAYSKVEAEKAAWEFVKENEKDESANHFKLVVMNPTFILGAALSTLINSSVGVIIKQLFEAVPPPPISIGIVNVQDVSTAHILALESENADNKRITINQSVVTFKNFIEVAMKQFPQFKYNTNIVNLPEEPHSYSLRSNRLIDELGFKSFVSLEETIKTMIEHLLSNGLIKPELL</sequence>
<dbReference type="HOGENOM" id="CLU_007383_9_2_1"/>
<name>Q54K16_DICDI</name>
<dbReference type="RefSeq" id="XP_637148.2">
    <property type="nucleotide sequence ID" value="XM_632056.2"/>
</dbReference>
<organism evidence="4 5">
    <name type="scientific">Dictyostelium discoideum</name>
    <name type="common">Social amoeba</name>
    <dbReference type="NCBI Taxonomy" id="44689"/>
    <lineage>
        <taxon>Eukaryota</taxon>
        <taxon>Amoebozoa</taxon>
        <taxon>Evosea</taxon>
        <taxon>Eumycetozoa</taxon>
        <taxon>Dictyostelia</taxon>
        <taxon>Dictyosteliales</taxon>
        <taxon>Dictyosteliaceae</taxon>
        <taxon>Dictyostelium</taxon>
    </lineage>
</organism>
<comment type="caution">
    <text evidence="4">The sequence shown here is derived from an EMBL/GenBank/DDBJ whole genome shotgun (WGS) entry which is preliminary data.</text>
</comment>
<dbReference type="eggNOG" id="KOG1502">
    <property type="taxonomic scope" value="Eukaryota"/>
</dbReference>
<dbReference type="PANTHER" id="PTHR10366">
    <property type="entry name" value="NAD DEPENDENT EPIMERASE/DEHYDRATASE"/>
    <property type="match status" value="1"/>
</dbReference>
<accession>Q54K16</accession>
<dbReference type="Pfam" id="PF01073">
    <property type="entry name" value="3Beta_HSD"/>
    <property type="match status" value="1"/>
</dbReference>
<dbReference type="VEuPathDB" id="AmoebaDB:DDB_G0287677"/>
<dbReference type="AlphaFoldDB" id="Q54K16"/>
<dbReference type="InParanoid" id="Q54K16"/>
<protein>
    <recommendedName>
        <fullName evidence="3">3-beta hydroxysteroid dehydrogenase/isomerase domain-containing protein</fullName>
    </recommendedName>
</protein>
<dbReference type="GO" id="GO:0016616">
    <property type="term" value="F:oxidoreductase activity, acting on the CH-OH group of donors, NAD or NADP as acceptor"/>
    <property type="evidence" value="ECO:0000318"/>
    <property type="project" value="GO_Central"/>
</dbReference>
<reference evidence="4 5" key="1">
    <citation type="journal article" date="2005" name="Nature">
        <title>The genome of the social amoeba Dictyostelium discoideum.</title>
        <authorList>
            <consortium name="The Dictyostelium discoideum Sequencing Consortium"/>
            <person name="Eichinger L."/>
            <person name="Pachebat J.A."/>
            <person name="Glockner G."/>
            <person name="Rajandream M.A."/>
            <person name="Sucgang R."/>
            <person name="Berriman M."/>
            <person name="Song J."/>
            <person name="Olsen R."/>
            <person name="Szafranski K."/>
            <person name="Xu Q."/>
            <person name="Tunggal B."/>
            <person name="Kummerfeld S."/>
            <person name="Madera M."/>
            <person name="Konfortov B.A."/>
            <person name="Rivero F."/>
            <person name="Bankier A.T."/>
            <person name="Lehmann R."/>
            <person name="Hamlin N."/>
            <person name="Davies R."/>
            <person name="Gaudet P."/>
            <person name="Fey P."/>
            <person name="Pilcher K."/>
            <person name="Chen G."/>
            <person name="Saunders D."/>
            <person name="Sodergren E."/>
            <person name="Davis P."/>
            <person name="Kerhornou A."/>
            <person name="Nie X."/>
            <person name="Hall N."/>
            <person name="Anjard C."/>
            <person name="Hemphill L."/>
            <person name="Bason N."/>
            <person name="Farbrother P."/>
            <person name="Desany B."/>
            <person name="Just E."/>
            <person name="Morio T."/>
            <person name="Rost R."/>
            <person name="Churcher C."/>
            <person name="Cooper J."/>
            <person name="Haydock S."/>
            <person name="van Driessche N."/>
            <person name="Cronin A."/>
            <person name="Goodhead I."/>
            <person name="Muzny D."/>
            <person name="Mourier T."/>
            <person name="Pain A."/>
            <person name="Lu M."/>
            <person name="Harper D."/>
            <person name="Lindsay R."/>
            <person name="Hauser H."/>
            <person name="James K."/>
            <person name="Quiles M."/>
            <person name="Madan Babu M."/>
            <person name="Saito T."/>
            <person name="Buchrieser C."/>
            <person name="Wardroper A."/>
            <person name="Felder M."/>
            <person name="Thangavelu M."/>
            <person name="Johnson D."/>
            <person name="Knights A."/>
            <person name="Loulseged H."/>
            <person name="Mungall K."/>
            <person name="Oliver K."/>
            <person name="Price C."/>
            <person name="Quail M.A."/>
            <person name="Urushihara H."/>
            <person name="Hernandez J."/>
            <person name="Rabbinowitsch E."/>
            <person name="Steffen D."/>
            <person name="Sanders M."/>
            <person name="Ma J."/>
            <person name="Kohara Y."/>
            <person name="Sharp S."/>
            <person name="Simmonds M."/>
            <person name="Spiegler S."/>
            <person name="Tivey A."/>
            <person name="Sugano S."/>
            <person name="White B."/>
            <person name="Walker D."/>
            <person name="Woodward J."/>
            <person name="Winckler T."/>
            <person name="Tanaka Y."/>
            <person name="Shaulsky G."/>
            <person name="Schleicher M."/>
            <person name="Weinstock G."/>
            <person name="Rosenthal A."/>
            <person name="Cox E.C."/>
            <person name="Chisholm R.L."/>
            <person name="Gibbs R."/>
            <person name="Loomis W.F."/>
            <person name="Platzer M."/>
            <person name="Kay R.R."/>
            <person name="Williams J."/>
            <person name="Dear P.H."/>
            <person name="Noegel A.A."/>
            <person name="Barrell B."/>
            <person name="Kuspa A."/>
        </authorList>
    </citation>
    <scope>NUCLEOTIDE SEQUENCE [LARGE SCALE GENOMIC DNA]</scope>
    <source>
        <strain evidence="4 5">AX4</strain>
    </source>
</reference>
<evidence type="ECO:0000259" key="3">
    <source>
        <dbReference type="Pfam" id="PF01073"/>
    </source>
</evidence>
<dbReference type="KEGG" id="ddi:DDB_G0287677"/>
<dbReference type="GO" id="GO:0006694">
    <property type="term" value="P:steroid biosynthetic process"/>
    <property type="evidence" value="ECO:0007669"/>
    <property type="project" value="InterPro"/>
</dbReference>
<dbReference type="PANTHER" id="PTHR10366:SF451">
    <property type="entry name" value="3-BETA HYDROXYSTEROID DEHYDROGENASE_ISOMERASE DOMAIN-CONTAINING PROTEIN-RELATED"/>
    <property type="match status" value="1"/>
</dbReference>
<gene>
    <name evidence="4" type="ORF">DDB_G0287677</name>
</gene>
<proteinExistence type="inferred from homology"/>
<evidence type="ECO:0000256" key="2">
    <source>
        <dbReference type="RuleBase" id="RU004475"/>
    </source>
</evidence>
<evidence type="ECO:0000313" key="5">
    <source>
        <dbReference type="Proteomes" id="UP000002195"/>
    </source>
</evidence>